<evidence type="ECO:0000313" key="1">
    <source>
        <dbReference type="EMBL" id="KAD0033761.1"/>
    </source>
</evidence>
<dbReference type="AlphaFoldDB" id="A0A5N6LAR3"/>
<evidence type="ECO:0000313" key="2">
    <source>
        <dbReference type="Proteomes" id="UP000326396"/>
    </source>
</evidence>
<sequence>MPILQVRNLLEFSSCLHVAKDLFSYTLATQMVAAVSWSMSPAPEENAKTGLGEKPRNSEVGFGRHGSRVYIGESYNMVSALYGPFKSKAKGPF</sequence>
<protein>
    <submittedName>
        <fullName evidence="1">Uncharacterized protein</fullName>
    </submittedName>
</protein>
<dbReference type="Proteomes" id="UP000326396">
    <property type="component" value="Unassembled WGS sequence"/>
</dbReference>
<dbReference type="EMBL" id="SZYD01002027">
    <property type="protein sequence ID" value="KAD0033761.1"/>
    <property type="molecule type" value="Genomic_DNA"/>
</dbReference>
<proteinExistence type="predicted"/>
<gene>
    <name evidence="1" type="ORF">E3N88_44889</name>
</gene>
<reference evidence="1 2" key="1">
    <citation type="submission" date="2019-05" db="EMBL/GenBank/DDBJ databases">
        <title>Mikania micrantha, genome provides insights into the molecular mechanism of rapid growth.</title>
        <authorList>
            <person name="Liu B."/>
        </authorList>
    </citation>
    <scope>NUCLEOTIDE SEQUENCE [LARGE SCALE GENOMIC DNA]</scope>
    <source>
        <strain evidence="1">NLD-2019</strain>
        <tissue evidence="1">Leaf</tissue>
    </source>
</reference>
<accession>A0A5N6LAR3</accession>
<comment type="caution">
    <text evidence="1">The sequence shown here is derived from an EMBL/GenBank/DDBJ whole genome shotgun (WGS) entry which is preliminary data.</text>
</comment>
<keyword evidence="2" id="KW-1185">Reference proteome</keyword>
<name>A0A5N6LAR3_9ASTR</name>
<organism evidence="1 2">
    <name type="scientific">Mikania micrantha</name>
    <name type="common">bitter vine</name>
    <dbReference type="NCBI Taxonomy" id="192012"/>
    <lineage>
        <taxon>Eukaryota</taxon>
        <taxon>Viridiplantae</taxon>
        <taxon>Streptophyta</taxon>
        <taxon>Embryophyta</taxon>
        <taxon>Tracheophyta</taxon>
        <taxon>Spermatophyta</taxon>
        <taxon>Magnoliopsida</taxon>
        <taxon>eudicotyledons</taxon>
        <taxon>Gunneridae</taxon>
        <taxon>Pentapetalae</taxon>
        <taxon>asterids</taxon>
        <taxon>campanulids</taxon>
        <taxon>Asterales</taxon>
        <taxon>Asteraceae</taxon>
        <taxon>Asteroideae</taxon>
        <taxon>Heliantheae alliance</taxon>
        <taxon>Eupatorieae</taxon>
        <taxon>Mikania</taxon>
    </lineage>
</organism>